<dbReference type="EMBL" id="LRGB01000687">
    <property type="protein sequence ID" value="KZS16897.1"/>
    <property type="molecule type" value="Genomic_DNA"/>
</dbReference>
<reference evidence="2 3" key="1">
    <citation type="submission" date="2016-03" db="EMBL/GenBank/DDBJ databases">
        <title>EvidentialGene: Evidence-directed Construction of Genes on Genomes.</title>
        <authorList>
            <person name="Gilbert D.G."/>
            <person name="Choi J.-H."/>
            <person name="Mockaitis K."/>
            <person name="Colbourne J."/>
            <person name="Pfrender M."/>
        </authorList>
    </citation>
    <scope>NUCLEOTIDE SEQUENCE [LARGE SCALE GENOMIC DNA]</scope>
    <source>
        <strain evidence="2 3">Xinb3</strain>
        <tissue evidence="2">Complete organism</tissue>
    </source>
</reference>
<protein>
    <submittedName>
        <fullName evidence="2">Uncharacterized protein</fullName>
    </submittedName>
</protein>
<keyword evidence="1" id="KW-0732">Signal</keyword>
<evidence type="ECO:0000313" key="3">
    <source>
        <dbReference type="Proteomes" id="UP000076858"/>
    </source>
</evidence>
<feature type="chain" id="PRO_5007855036" evidence="1">
    <location>
        <begin position="19"/>
        <end position="250"/>
    </location>
</feature>
<feature type="signal peptide" evidence="1">
    <location>
        <begin position="1"/>
        <end position="18"/>
    </location>
</feature>
<dbReference type="OrthoDB" id="6366550at2759"/>
<gene>
    <name evidence="2" type="ORF">APZ42_017538</name>
</gene>
<organism evidence="2 3">
    <name type="scientific">Daphnia magna</name>
    <dbReference type="NCBI Taxonomy" id="35525"/>
    <lineage>
        <taxon>Eukaryota</taxon>
        <taxon>Metazoa</taxon>
        <taxon>Ecdysozoa</taxon>
        <taxon>Arthropoda</taxon>
        <taxon>Crustacea</taxon>
        <taxon>Branchiopoda</taxon>
        <taxon>Diplostraca</taxon>
        <taxon>Cladocera</taxon>
        <taxon>Anomopoda</taxon>
        <taxon>Daphniidae</taxon>
        <taxon>Daphnia</taxon>
    </lineage>
</organism>
<dbReference type="AlphaFoldDB" id="A0A164ZX80"/>
<accession>A0A164ZX80</accession>
<proteinExistence type="predicted"/>
<evidence type="ECO:0000313" key="2">
    <source>
        <dbReference type="EMBL" id="KZS16897.1"/>
    </source>
</evidence>
<keyword evidence="3" id="KW-1185">Reference proteome</keyword>
<comment type="caution">
    <text evidence="2">The sequence shown here is derived from an EMBL/GenBank/DDBJ whole genome shotgun (WGS) entry which is preliminary data.</text>
</comment>
<sequence>MKLFLSILLFCFVSVSYQENNVRPPVPYARQSRARYVPLFYANGVPAGYDFIDDKKAEEILPRNNINETPLGRLFNNILNPISNLITRTSTITNTFVSTVTTATYTHCLPSTQFKIATAADPSATPVVVEVRSTAPCARRRRDVAEFLAQADSEIDIHPAEPLPIETSAVVDTPSEIREIQPAQTELLSSKSDELVENPEIRQGSNSNAATKLVTVIATSFTFVAKTLTSTATLAAAEGLLCRPPGYAVC</sequence>
<name>A0A164ZX80_9CRUS</name>
<dbReference type="Proteomes" id="UP000076858">
    <property type="component" value="Unassembled WGS sequence"/>
</dbReference>
<evidence type="ECO:0000256" key="1">
    <source>
        <dbReference type="SAM" id="SignalP"/>
    </source>
</evidence>